<dbReference type="EMBL" id="BMAU01021358">
    <property type="protein sequence ID" value="GFY21848.1"/>
    <property type="molecule type" value="Genomic_DNA"/>
</dbReference>
<dbReference type="Proteomes" id="UP000887159">
    <property type="component" value="Unassembled WGS sequence"/>
</dbReference>
<evidence type="ECO:0000313" key="1">
    <source>
        <dbReference type="EMBL" id="GFY21848.1"/>
    </source>
</evidence>
<evidence type="ECO:0000313" key="2">
    <source>
        <dbReference type="Proteomes" id="UP000887159"/>
    </source>
</evidence>
<comment type="caution">
    <text evidence="1">The sequence shown here is derived from an EMBL/GenBank/DDBJ whole genome shotgun (WGS) entry which is preliminary data.</text>
</comment>
<protein>
    <submittedName>
        <fullName evidence="1">Uncharacterized protein</fullName>
    </submittedName>
</protein>
<keyword evidence="2" id="KW-1185">Reference proteome</keyword>
<reference evidence="1" key="1">
    <citation type="submission" date="2020-08" db="EMBL/GenBank/DDBJ databases">
        <title>Multicomponent nature underlies the extraordinary mechanical properties of spider dragline silk.</title>
        <authorList>
            <person name="Kono N."/>
            <person name="Nakamura H."/>
            <person name="Mori M."/>
            <person name="Yoshida Y."/>
            <person name="Ohtoshi R."/>
            <person name="Malay A.D."/>
            <person name="Moran D.A.P."/>
            <person name="Tomita M."/>
            <person name="Numata K."/>
            <person name="Arakawa K."/>
        </authorList>
    </citation>
    <scope>NUCLEOTIDE SEQUENCE</scope>
</reference>
<proteinExistence type="predicted"/>
<accession>A0A8X6VSW5</accession>
<gene>
    <name evidence="1" type="ORF">TNCV_1169921</name>
</gene>
<organism evidence="1 2">
    <name type="scientific">Trichonephila clavipes</name>
    <name type="common">Golden silk orbweaver</name>
    <name type="synonym">Nephila clavipes</name>
    <dbReference type="NCBI Taxonomy" id="2585209"/>
    <lineage>
        <taxon>Eukaryota</taxon>
        <taxon>Metazoa</taxon>
        <taxon>Ecdysozoa</taxon>
        <taxon>Arthropoda</taxon>
        <taxon>Chelicerata</taxon>
        <taxon>Arachnida</taxon>
        <taxon>Araneae</taxon>
        <taxon>Araneomorphae</taxon>
        <taxon>Entelegynae</taxon>
        <taxon>Araneoidea</taxon>
        <taxon>Nephilidae</taxon>
        <taxon>Trichonephila</taxon>
    </lineage>
</organism>
<name>A0A8X6VSW5_TRICX</name>
<dbReference type="AlphaFoldDB" id="A0A8X6VSW5"/>
<sequence>MCWSVWCDNIYSRANRPIAKNITVSIASPWVTTRVFCIKISKEKGSIIMGENSIEFRNINGAMWMFIDTCHSDFGVVS</sequence>